<evidence type="ECO:0000313" key="1">
    <source>
        <dbReference type="EMBL" id="KAG6972368.1"/>
    </source>
</evidence>
<evidence type="ECO:0008006" key="3">
    <source>
        <dbReference type="Google" id="ProtNLM"/>
    </source>
</evidence>
<keyword evidence="2" id="KW-1185">Reference proteome</keyword>
<accession>A0A8J5MHC3</accession>
<reference evidence="1" key="1">
    <citation type="submission" date="2021-01" db="EMBL/GenBank/DDBJ databases">
        <title>Phytophthora aleatoria, a newly-described species from Pinus radiata is distinct from Phytophthora cactorum isolates based on comparative genomics.</title>
        <authorList>
            <person name="Mcdougal R."/>
            <person name="Panda P."/>
            <person name="Williams N."/>
            <person name="Studholme D.J."/>
        </authorList>
    </citation>
    <scope>NUCLEOTIDE SEQUENCE</scope>
    <source>
        <strain evidence="1">NZFS 4037</strain>
    </source>
</reference>
<comment type="caution">
    <text evidence="1">The sequence shown here is derived from an EMBL/GenBank/DDBJ whole genome shotgun (WGS) entry which is preliminary data.</text>
</comment>
<proteinExistence type="predicted"/>
<sequence>MVLDSTSSISGISSINSLSYKLNGVTLDFSGLAYVTGITAGTGAVSKALVLNASGSITSGITSLTMTNLTLGTTTLGTTEAGYLTSITAVLNSTGSITAGLVGLTASGMISASTLSATTLTGTLNTAAQTAITSVGTLTNLTLNTGGTAVNCGSITTSSTNTISTYGISVGSGGITGTLQTGSQTNITAVGTLDSLGITNGLSCGTVNATSAGSKFNTMAGNTNESTLAVGSYGLHVRNNSNGLSTYNGIAFLNDTTTVFGTTTPSASISCIRRSATTYDGADIEFWSKTTASQTGSLYRFGSFHGTGTGQLSVGANNGSCDLNILKNAAGASLRIGGYESTSNCFTITYNYVSSGSTSNRVEFNNWGVSGNLTLFGNNNVAIGTTLLPPSKFQIVGNTTNAYGSWDRVSRYTNDQATPMAV</sequence>
<dbReference type="AlphaFoldDB" id="A0A8J5MHC3"/>
<gene>
    <name evidence="1" type="ORF">JG688_00004029</name>
</gene>
<evidence type="ECO:0000313" key="2">
    <source>
        <dbReference type="Proteomes" id="UP000709295"/>
    </source>
</evidence>
<organism evidence="1 2">
    <name type="scientific">Phytophthora aleatoria</name>
    <dbReference type="NCBI Taxonomy" id="2496075"/>
    <lineage>
        <taxon>Eukaryota</taxon>
        <taxon>Sar</taxon>
        <taxon>Stramenopiles</taxon>
        <taxon>Oomycota</taxon>
        <taxon>Peronosporomycetes</taxon>
        <taxon>Peronosporales</taxon>
        <taxon>Peronosporaceae</taxon>
        <taxon>Phytophthora</taxon>
    </lineage>
</organism>
<protein>
    <recommendedName>
        <fullName evidence="3">Peptidase S74 domain-containing protein</fullName>
    </recommendedName>
</protein>
<dbReference type="Proteomes" id="UP000709295">
    <property type="component" value="Unassembled WGS sequence"/>
</dbReference>
<dbReference type="EMBL" id="JAENGY010000136">
    <property type="protein sequence ID" value="KAG6972368.1"/>
    <property type="molecule type" value="Genomic_DNA"/>
</dbReference>
<name>A0A8J5MHC3_9STRA</name>